<dbReference type="InterPro" id="IPR003142">
    <property type="entry name" value="BPL_C"/>
</dbReference>
<dbReference type="SUPFAM" id="SSF46785">
    <property type="entry name" value="Winged helix' DNA-binding domain"/>
    <property type="match status" value="1"/>
</dbReference>
<comment type="caution">
    <text evidence="8">The sequence shown here is derived from an EMBL/GenBank/DDBJ whole genome shotgun (WGS) entry which is preliminary data.</text>
</comment>
<dbReference type="EC" id="6.3.4.15" evidence="6"/>
<reference evidence="8 9" key="1">
    <citation type="submission" date="2018-07" db="EMBL/GenBank/DDBJ databases">
        <title>Genomic Encyclopedia of Type Strains, Phase IV (KMG-IV): sequencing the most valuable type-strain genomes for metagenomic binning, comparative biology and taxonomic classification.</title>
        <authorList>
            <person name="Goeker M."/>
        </authorList>
    </citation>
    <scope>NUCLEOTIDE SEQUENCE [LARGE SCALE GENOMIC DNA]</scope>
    <source>
        <strain evidence="8 9">DSM 16500</strain>
    </source>
</reference>
<evidence type="ECO:0000256" key="6">
    <source>
        <dbReference type="HAMAP-Rule" id="MF_00978"/>
    </source>
</evidence>
<dbReference type="SUPFAM" id="SSF50037">
    <property type="entry name" value="C-terminal domain of transcriptional repressors"/>
    <property type="match status" value="1"/>
</dbReference>
<keyword evidence="6" id="KW-0804">Transcription</keyword>
<organism evidence="8 9">
    <name type="scientific">Aquicella lusitana</name>
    <dbReference type="NCBI Taxonomy" id="254246"/>
    <lineage>
        <taxon>Bacteria</taxon>
        <taxon>Pseudomonadati</taxon>
        <taxon>Pseudomonadota</taxon>
        <taxon>Gammaproteobacteria</taxon>
        <taxon>Legionellales</taxon>
        <taxon>Coxiellaceae</taxon>
        <taxon>Aquicella</taxon>
    </lineage>
</organism>
<comment type="function">
    <text evidence="6">Acts both as a biotin--[acetyl-CoA-carboxylase] ligase and a biotin-operon repressor. In the presence of ATP, BirA activates biotin to form the BirA-biotinyl-5'-adenylate (BirA-bio-5'-AMP or holoBirA) complex. HoloBirA can either transfer the biotinyl moiety to the biotin carboxyl carrier protein (BCCP) subunit of acetyl-CoA carboxylase, or bind to the biotin operator site and inhibit transcription of the operon.</text>
</comment>
<dbReference type="PROSITE" id="PS51733">
    <property type="entry name" value="BPL_LPL_CATALYTIC"/>
    <property type="match status" value="1"/>
</dbReference>
<evidence type="ECO:0000256" key="3">
    <source>
        <dbReference type="ARBA" id="ARBA00022840"/>
    </source>
</evidence>
<dbReference type="GO" id="GO:0005524">
    <property type="term" value="F:ATP binding"/>
    <property type="evidence" value="ECO:0007669"/>
    <property type="project" value="UniProtKB-UniRule"/>
</dbReference>
<dbReference type="PANTHER" id="PTHR12835:SF5">
    <property type="entry name" value="BIOTIN--PROTEIN LIGASE"/>
    <property type="match status" value="1"/>
</dbReference>
<dbReference type="InterPro" id="IPR036388">
    <property type="entry name" value="WH-like_DNA-bd_sf"/>
</dbReference>
<dbReference type="InterPro" id="IPR004408">
    <property type="entry name" value="Biotin_CoA_COase_ligase"/>
</dbReference>
<dbReference type="SUPFAM" id="SSF55681">
    <property type="entry name" value="Class II aaRS and biotin synthetases"/>
    <property type="match status" value="1"/>
</dbReference>
<keyword evidence="9" id="KW-1185">Reference proteome</keyword>
<feature type="DNA-binding region" description="H-T-H motif" evidence="6">
    <location>
        <begin position="26"/>
        <end position="45"/>
    </location>
</feature>
<dbReference type="Gene3D" id="1.10.10.10">
    <property type="entry name" value="Winged helix-like DNA-binding domain superfamily/Winged helix DNA-binding domain"/>
    <property type="match status" value="1"/>
</dbReference>
<feature type="binding site" evidence="6">
    <location>
        <begin position="94"/>
        <end position="96"/>
    </location>
    <ligand>
        <name>biotin</name>
        <dbReference type="ChEBI" id="CHEBI:57586"/>
    </ligand>
</feature>
<keyword evidence="3 6" id="KW-0067">ATP-binding</keyword>
<comment type="caution">
    <text evidence="6">Lacks conserved residue(s) required for the propagation of feature annotation.</text>
</comment>
<dbReference type="InterPro" id="IPR036390">
    <property type="entry name" value="WH_DNA-bd_sf"/>
</dbReference>
<evidence type="ECO:0000256" key="4">
    <source>
        <dbReference type="ARBA" id="ARBA00023267"/>
    </source>
</evidence>
<sequence>MPMMKKFNPNLVKLLNILNDGQYHDGDSVGRRLGMTRSAVWKTIKKLEAYEVAIDSVKGKGYALFDPLILLETQKIKKRLNEKVDLHLFESIASTNDYLKSIKPVKGISFCLAEQQTSGKGRLNREWYSPFGRNIYLSCLYSFQKDISELSGLSLVISLTILKTLKNYGITGLFVKWPNDIVHGNKKIAGSLIEIQAETHGFCQAIIGVGLNVNMLGGDLPITQAWTSMRKILGSPVDRNELCARLINTLLADLREFEEVGFSGFVDRWSEADALANQTITLKNVREEIRGKVAGINEHGHLLLRLANGSIRAFSSGDTSIVKKGEHSSPGHS</sequence>
<dbReference type="InterPro" id="IPR030855">
    <property type="entry name" value="Bifunct_BirA"/>
</dbReference>
<dbReference type="Gene3D" id="3.30.930.10">
    <property type="entry name" value="Bira Bifunctional Protein, Domain 2"/>
    <property type="match status" value="1"/>
</dbReference>
<keyword evidence="6" id="KW-0238">DNA-binding</keyword>
<dbReference type="CDD" id="cd16442">
    <property type="entry name" value="BPL"/>
    <property type="match status" value="1"/>
</dbReference>
<dbReference type="Proteomes" id="UP000254720">
    <property type="component" value="Unassembled WGS sequence"/>
</dbReference>
<keyword evidence="6" id="KW-0678">Repressor</keyword>
<keyword evidence="6" id="KW-0805">Transcription regulation</keyword>
<comment type="catalytic activity">
    <reaction evidence="5 6">
        <text>biotin + L-lysyl-[protein] + ATP = N(6)-biotinyl-L-lysyl-[protein] + AMP + diphosphate + H(+)</text>
        <dbReference type="Rhea" id="RHEA:11756"/>
        <dbReference type="Rhea" id="RHEA-COMP:9752"/>
        <dbReference type="Rhea" id="RHEA-COMP:10505"/>
        <dbReference type="ChEBI" id="CHEBI:15378"/>
        <dbReference type="ChEBI" id="CHEBI:29969"/>
        <dbReference type="ChEBI" id="CHEBI:30616"/>
        <dbReference type="ChEBI" id="CHEBI:33019"/>
        <dbReference type="ChEBI" id="CHEBI:57586"/>
        <dbReference type="ChEBI" id="CHEBI:83144"/>
        <dbReference type="ChEBI" id="CHEBI:456215"/>
        <dbReference type="EC" id="6.3.4.15"/>
    </reaction>
</comment>
<dbReference type="InterPro" id="IPR004143">
    <property type="entry name" value="BPL_LPL_catalytic"/>
</dbReference>
<dbReference type="GO" id="GO:0004077">
    <property type="term" value="F:biotin--[biotin carboxyl-carrier protein] ligase activity"/>
    <property type="evidence" value="ECO:0007669"/>
    <property type="project" value="UniProtKB-UniRule"/>
</dbReference>
<evidence type="ECO:0000256" key="2">
    <source>
        <dbReference type="ARBA" id="ARBA00022741"/>
    </source>
</evidence>
<keyword evidence="2 6" id="KW-0547">Nucleotide-binding</keyword>
<dbReference type="EMBL" id="QQAX01000015">
    <property type="protein sequence ID" value="RDI42424.1"/>
    <property type="molecule type" value="Genomic_DNA"/>
</dbReference>
<proteinExistence type="inferred from homology"/>
<evidence type="ECO:0000256" key="5">
    <source>
        <dbReference type="ARBA" id="ARBA00047846"/>
    </source>
</evidence>
<dbReference type="NCBIfam" id="TIGR00121">
    <property type="entry name" value="birA_ligase"/>
    <property type="match status" value="1"/>
</dbReference>
<keyword evidence="4 6" id="KW-0092">Biotin</keyword>
<gene>
    <name evidence="6" type="primary">birA</name>
    <name evidence="8" type="ORF">C8D86_11527</name>
</gene>
<accession>A0A370GJ66</accession>
<dbReference type="AlphaFoldDB" id="A0A370GJ66"/>
<protein>
    <recommendedName>
        <fullName evidence="6">Bifunctional ligase/repressor BirA</fullName>
    </recommendedName>
    <alternativeName>
        <fullName evidence="6">Biotin operon repressor</fullName>
    </alternativeName>
    <alternativeName>
        <fullName evidence="6">Biotin--[acetyl-CoA-carboxylase] ligase</fullName>
        <ecNumber evidence="6">6.3.4.15</ecNumber>
    </alternativeName>
    <alternativeName>
        <fullName evidence="6">Biotin--protein ligase</fullName>
    </alternativeName>
    <alternativeName>
        <fullName evidence="6">Biotin-[acetyl-CoA carboxylase] synthetase</fullName>
    </alternativeName>
</protein>
<evidence type="ECO:0000259" key="7">
    <source>
        <dbReference type="PROSITE" id="PS51733"/>
    </source>
</evidence>
<evidence type="ECO:0000313" key="8">
    <source>
        <dbReference type="EMBL" id="RDI42424.1"/>
    </source>
</evidence>
<dbReference type="InterPro" id="IPR013196">
    <property type="entry name" value="HTH_11"/>
</dbReference>
<feature type="binding site" evidence="6">
    <location>
        <position position="187"/>
    </location>
    <ligand>
        <name>biotin</name>
        <dbReference type="ChEBI" id="CHEBI:57586"/>
    </ligand>
</feature>
<evidence type="ECO:0000256" key="1">
    <source>
        <dbReference type="ARBA" id="ARBA00022598"/>
    </source>
</evidence>
<dbReference type="GO" id="GO:0003677">
    <property type="term" value="F:DNA binding"/>
    <property type="evidence" value="ECO:0007669"/>
    <property type="project" value="UniProtKB-UniRule"/>
</dbReference>
<dbReference type="Pfam" id="PF02237">
    <property type="entry name" value="BPL_C"/>
    <property type="match status" value="1"/>
</dbReference>
<dbReference type="InterPro" id="IPR045864">
    <property type="entry name" value="aa-tRNA-synth_II/BPL/LPL"/>
</dbReference>
<feature type="domain" description="BPL/LPL catalytic" evidence="7">
    <location>
        <begin position="81"/>
        <end position="258"/>
    </location>
</feature>
<feature type="binding site" evidence="6">
    <location>
        <position position="116"/>
    </location>
    <ligand>
        <name>biotin</name>
        <dbReference type="ChEBI" id="CHEBI:57586"/>
    </ligand>
</feature>
<dbReference type="Pfam" id="PF03099">
    <property type="entry name" value="BPL_LplA_LipB"/>
    <property type="match status" value="1"/>
</dbReference>
<dbReference type="GO" id="GO:0006355">
    <property type="term" value="P:regulation of DNA-templated transcription"/>
    <property type="evidence" value="ECO:0007669"/>
    <property type="project" value="UniProtKB-UniRule"/>
</dbReference>
<keyword evidence="1 6" id="KW-0436">Ligase</keyword>
<dbReference type="HAMAP" id="MF_00978">
    <property type="entry name" value="Bifunct_BirA"/>
    <property type="match status" value="1"/>
</dbReference>
<evidence type="ECO:0000313" key="9">
    <source>
        <dbReference type="Proteomes" id="UP000254720"/>
    </source>
</evidence>
<dbReference type="InterPro" id="IPR008988">
    <property type="entry name" value="Transcriptional_repressor_C"/>
</dbReference>
<dbReference type="Gene3D" id="2.30.30.100">
    <property type="match status" value="1"/>
</dbReference>
<dbReference type="PANTHER" id="PTHR12835">
    <property type="entry name" value="BIOTIN PROTEIN LIGASE"/>
    <property type="match status" value="1"/>
</dbReference>
<comment type="similarity">
    <text evidence="6">Belongs to the biotin--protein ligase family.</text>
</comment>
<dbReference type="GO" id="GO:0005737">
    <property type="term" value="C:cytoplasm"/>
    <property type="evidence" value="ECO:0007669"/>
    <property type="project" value="TreeGrafter"/>
</dbReference>
<dbReference type="Pfam" id="PF08279">
    <property type="entry name" value="HTH_11"/>
    <property type="match status" value="1"/>
</dbReference>
<name>A0A370GJ66_9COXI</name>